<dbReference type="PANTHER" id="PTHR43072:SF60">
    <property type="entry name" value="L-2,4-DIAMINOBUTYRIC ACID ACETYLTRANSFERASE"/>
    <property type="match status" value="1"/>
</dbReference>
<dbReference type="PANTHER" id="PTHR43072">
    <property type="entry name" value="N-ACETYLTRANSFERASE"/>
    <property type="match status" value="1"/>
</dbReference>
<gene>
    <name evidence="2" type="ORF">EOI86_08740</name>
</gene>
<sequence length="172" mass="19261">MSRGGVLGLMTEKFVIRDMRLEDRPAVERFMAGLNDFEMKLSPDRSPGAEIAEAHVDFLLGEVARLDGFTLIAEVDGQAAGFLLGYVDSLGEGDIHLRPEFRQSGHISDVFVDPIYRRRGLTRAMLDEAERRFKAKGLAWMDLSFVDANDGAEMTYRAAGFSPFERIFVKPL</sequence>
<evidence type="ECO:0000313" key="2">
    <source>
        <dbReference type="EMBL" id="RVU39310.1"/>
    </source>
</evidence>
<protein>
    <submittedName>
        <fullName evidence="2">GNAT family N-acetyltransferase</fullName>
    </submittedName>
</protein>
<feature type="domain" description="N-acetyltransferase" evidence="1">
    <location>
        <begin position="14"/>
        <end position="172"/>
    </location>
</feature>
<dbReference type="Proteomes" id="UP000287447">
    <property type="component" value="Unassembled WGS sequence"/>
</dbReference>
<dbReference type="Pfam" id="PF00583">
    <property type="entry name" value="Acetyltransf_1"/>
    <property type="match status" value="1"/>
</dbReference>
<comment type="caution">
    <text evidence="2">The sequence shown here is derived from an EMBL/GenBank/DDBJ whole genome shotgun (WGS) entry which is preliminary data.</text>
</comment>
<organism evidence="2 3">
    <name type="scientific">Hwanghaeella grinnelliae</name>
    <dbReference type="NCBI Taxonomy" id="2500179"/>
    <lineage>
        <taxon>Bacteria</taxon>
        <taxon>Pseudomonadati</taxon>
        <taxon>Pseudomonadota</taxon>
        <taxon>Alphaproteobacteria</taxon>
        <taxon>Rhodospirillales</taxon>
        <taxon>Rhodospirillaceae</taxon>
        <taxon>Hwanghaeella</taxon>
    </lineage>
</organism>
<accession>A0A3S2VT93</accession>
<dbReference type="Gene3D" id="3.40.630.30">
    <property type="match status" value="1"/>
</dbReference>
<reference evidence="3" key="1">
    <citation type="submission" date="2019-01" db="EMBL/GenBank/DDBJ databases">
        <title>Gri0909 isolated from a small marine red alga.</title>
        <authorList>
            <person name="Kim J."/>
            <person name="Jeong S.E."/>
            <person name="Jeon C.O."/>
        </authorList>
    </citation>
    <scope>NUCLEOTIDE SEQUENCE [LARGE SCALE GENOMIC DNA]</scope>
    <source>
        <strain evidence="3">Gri0909</strain>
    </source>
</reference>
<dbReference type="EMBL" id="SADE01000001">
    <property type="protein sequence ID" value="RVU39310.1"/>
    <property type="molecule type" value="Genomic_DNA"/>
</dbReference>
<dbReference type="InterPro" id="IPR000182">
    <property type="entry name" value="GNAT_dom"/>
</dbReference>
<evidence type="ECO:0000313" key="3">
    <source>
        <dbReference type="Proteomes" id="UP000287447"/>
    </source>
</evidence>
<evidence type="ECO:0000259" key="1">
    <source>
        <dbReference type="PROSITE" id="PS51186"/>
    </source>
</evidence>
<name>A0A3S2VT93_9PROT</name>
<keyword evidence="2" id="KW-0808">Transferase</keyword>
<dbReference type="CDD" id="cd04301">
    <property type="entry name" value="NAT_SF"/>
    <property type="match status" value="1"/>
</dbReference>
<dbReference type="SUPFAM" id="SSF55729">
    <property type="entry name" value="Acyl-CoA N-acyltransferases (Nat)"/>
    <property type="match status" value="1"/>
</dbReference>
<dbReference type="InterPro" id="IPR016181">
    <property type="entry name" value="Acyl_CoA_acyltransferase"/>
</dbReference>
<dbReference type="PROSITE" id="PS51186">
    <property type="entry name" value="GNAT"/>
    <property type="match status" value="1"/>
</dbReference>
<proteinExistence type="predicted"/>
<dbReference type="GO" id="GO:0016747">
    <property type="term" value="F:acyltransferase activity, transferring groups other than amino-acyl groups"/>
    <property type="evidence" value="ECO:0007669"/>
    <property type="project" value="InterPro"/>
</dbReference>
<dbReference type="AlphaFoldDB" id="A0A3S2VT93"/>
<keyword evidence="3" id="KW-1185">Reference proteome</keyword>